<protein>
    <submittedName>
        <fullName evidence="2">Uncharacterized protein</fullName>
    </submittedName>
</protein>
<dbReference type="Proteomes" id="UP001280121">
    <property type="component" value="Unassembled WGS sequence"/>
</dbReference>
<dbReference type="GO" id="GO:0043130">
    <property type="term" value="F:ubiquitin binding"/>
    <property type="evidence" value="ECO:0007669"/>
    <property type="project" value="InterPro"/>
</dbReference>
<dbReference type="AlphaFoldDB" id="A0AAD9X2W9"/>
<dbReference type="InterPro" id="IPR045893">
    <property type="entry name" value="FREE1"/>
</dbReference>
<accession>A0AAD9X2W9</accession>
<name>A0AAD9X2W9_9ROSI</name>
<dbReference type="GO" id="GO:0031902">
    <property type="term" value="C:late endosome membrane"/>
    <property type="evidence" value="ECO:0007669"/>
    <property type="project" value="TreeGrafter"/>
</dbReference>
<dbReference type="GO" id="GO:0070676">
    <property type="term" value="P:intralumenal vesicle formation"/>
    <property type="evidence" value="ECO:0007669"/>
    <property type="project" value="TreeGrafter"/>
</dbReference>
<evidence type="ECO:0000313" key="3">
    <source>
        <dbReference type="Proteomes" id="UP001280121"/>
    </source>
</evidence>
<dbReference type="EMBL" id="JANJYI010000004">
    <property type="protein sequence ID" value="KAK2651781.1"/>
    <property type="molecule type" value="Genomic_DNA"/>
</dbReference>
<dbReference type="PANTHER" id="PTHR46977">
    <property type="entry name" value="PROTEIN FREE1"/>
    <property type="match status" value="1"/>
</dbReference>
<dbReference type="PANTHER" id="PTHR46977:SF1">
    <property type="entry name" value="PROTEIN FREE1"/>
    <property type="match status" value="1"/>
</dbReference>
<sequence length="146" mass="16439">MGHVARSRSHRLELYWTNTDGRSICHRGRNSVQQDVFCQVKEMGGSTRPSESLKTAEQLSEKKKGLTDRMNIKPGNEEKDHWVPNEAVTKCTASGTDFGAFVRKTLPDAINNKKKNHQILCHPCFLFKKPPIAIPAGKIPKPLYVL</sequence>
<feature type="compositionally biased region" description="Basic and acidic residues" evidence="1">
    <location>
        <begin position="59"/>
        <end position="80"/>
    </location>
</feature>
<gene>
    <name evidence="2" type="ORF">Ddye_011637</name>
</gene>
<organism evidence="2 3">
    <name type="scientific">Dipteronia dyeriana</name>
    <dbReference type="NCBI Taxonomy" id="168575"/>
    <lineage>
        <taxon>Eukaryota</taxon>
        <taxon>Viridiplantae</taxon>
        <taxon>Streptophyta</taxon>
        <taxon>Embryophyta</taxon>
        <taxon>Tracheophyta</taxon>
        <taxon>Spermatophyta</taxon>
        <taxon>Magnoliopsida</taxon>
        <taxon>eudicotyledons</taxon>
        <taxon>Gunneridae</taxon>
        <taxon>Pentapetalae</taxon>
        <taxon>rosids</taxon>
        <taxon>malvids</taxon>
        <taxon>Sapindales</taxon>
        <taxon>Sapindaceae</taxon>
        <taxon>Hippocastanoideae</taxon>
        <taxon>Acereae</taxon>
        <taxon>Dipteronia</taxon>
    </lineage>
</organism>
<evidence type="ECO:0000256" key="1">
    <source>
        <dbReference type="SAM" id="MobiDB-lite"/>
    </source>
</evidence>
<evidence type="ECO:0000313" key="2">
    <source>
        <dbReference type="EMBL" id="KAK2651781.1"/>
    </source>
</evidence>
<feature type="region of interest" description="Disordered" evidence="1">
    <location>
        <begin position="43"/>
        <end position="80"/>
    </location>
</feature>
<dbReference type="GO" id="GO:0000813">
    <property type="term" value="C:ESCRT I complex"/>
    <property type="evidence" value="ECO:0007669"/>
    <property type="project" value="TreeGrafter"/>
</dbReference>
<comment type="caution">
    <text evidence="2">The sequence shown here is derived from an EMBL/GenBank/DDBJ whole genome shotgun (WGS) entry which is preliminary data.</text>
</comment>
<feature type="compositionally biased region" description="Polar residues" evidence="1">
    <location>
        <begin position="47"/>
        <end position="58"/>
    </location>
</feature>
<proteinExistence type="predicted"/>
<reference evidence="2" key="1">
    <citation type="journal article" date="2023" name="Plant J.">
        <title>Genome sequences and population genomics provide insights into the demographic history, inbreeding, and mutation load of two 'living fossil' tree species of Dipteronia.</title>
        <authorList>
            <person name="Feng Y."/>
            <person name="Comes H.P."/>
            <person name="Chen J."/>
            <person name="Zhu S."/>
            <person name="Lu R."/>
            <person name="Zhang X."/>
            <person name="Li P."/>
            <person name="Qiu J."/>
            <person name="Olsen K.M."/>
            <person name="Qiu Y."/>
        </authorList>
    </citation>
    <scope>NUCLEOTIDE SEQUENCE</scope>
    <source>
        <strain evidence="2">KIB01</strain>
    </source>
</reference>
<dbReference type="GO" id="GO:0036258">
    <property type="term" value="P:multivesicular body assembly"/>
    <property type="evidence" value="ECO:0007669"/>
    <property type="project" value="InterPro"/>
</dbReference>
<keyword evidence="3" id="KW-1185">Reference proteome</keyword>